<dbReference type="PANTHER" id="PTHR32322:SF9">
    <property type="entry name" value="AMINO-ACID METABOLITE EFFLUX PUMP-RELATED"/>
    <property type="match status" value="1"/>
</dbReference>
<sequence>MSFLKKEFELFVLITLSLIFLSLNSILCKIALVNEYIDAYSFTFFRVFFAFLTLLILITLRESKKESKLKKISLKGNWLSSFMLFIYAIGFSYSYLNLEAGFGTLLLFTAVQLTMLITSLFYKEKININKFIGIILAFIGLSYLLYPSKDFDISYFHLTLMVISGIAWGIYSVIGKSSKDALFNTYDNFFKALIFTVIFFVFVLFNTLQISVNGILLSFLSGSITSAIGYVIWYKVLPNIKIVTASILQLLVPVIAIILSVVFLGEIFTMKLLIATLLVSVAVLISVIKKESNQNT</sequence>
<feature type="transmembrane region" description="Helical" evidence="5">
    <location>
        <begin position="214"/>
        <end position="233"/>
    </location>
</feature>
<dbReference type="PANTHER" id="PTHR32322">
    <property type="entry name" value="INNER MEMBRANE TRANSPORTER"/>
    <property type="match status" value="1"/>
</dbReference>
<feature type="transmembrane region" description="Helical" evidence="5">
    <location>
        <begin position="78"/>
        <end position="96"/>
    </location>
</feature>
<feature type="transmembrane region" description="Helical" evidence="5">
    <location>
        <begin position="270"/>
        <end position="288"/>
    </location>
</feature>
<dbReference type="Proteomes" id="UP001060012">
    <property type="component" value="Chromosome"/>
</dbReference>
<gene>
    <name evidence="7" type="ORF">NJU99_03970</name>
</gene>
<comment type="subcellular location">
    <subcellularLocation>
        <location evidence="1">Membrane</location>
        <topology evidence="1">Multi-pass membrane protein</topology>
    </subcellularLocation>
</comment>
<protein>
    <submittedName>
        <fullName evidence="7">DMT family transporter</fullName>
    </submittedName>
</protein>
<feature type="domain" description="EamA" evidence="6">
    <location>
        <begin position="159"/>
        <end position="287"/>
    </location>
</feature>
<keyword evidence="2 5" id="KW-0812">Transmembrane</keyword>
<dbReference type="InterPro" id="IPR050638">
    <property type="entry name" value="AA-Vitamin_Transporters"/>
</dbReference>
<organism evidence="7 8">
    <name type="scientific">Arcobacter roscoffensis</name>
    <dbReference type="NCBI Taxonomy" id="2961520"/>
    <lineage>
        <taxon>Bacteria</taxon>
        <taxon>Pseudomonadati</taxon>
        <taxon>Campylobacterota</taxon>
        <taxon>Epsilonproteobacteria</taxon>
        <taxon>Campylobacterales</taxon>
        <taxon>Arcobacteraceae</taxon>
        <taxon>Arcobacter</taxon>
    </lineage>
</organism>
<evidence type="ECO:0000256" key="3">
    <source>
        <dbReference type="ARBA" id="ARBA00022989"/>
    </source>
</evidence>
<dbReference type="InterPro" id="IPR000620">
    <property type="entry name" value="EamA_dom"/>
</dbReference>
<dbReference type="RefSeq" id="WP_254577435.1">
    <property type="nucleotide sequence ID" value="NZ_CP100595.1"/>
</dbReference>
<name>A0ABY5E6K5_9BACT</name>
<evidence type="ECO:0000256" key="2">
    <source>
        <dbReference type="ARBA" id="ARBA00022692"/>
    </source>
</evidence>
<feature type="transmembrane region" description="Helical" evidence="5">
    <location>
        <begin position="154"/>
        <end position="174"/>
    </location>
</feature>
<dbReference type="InterPro" id="IPR037185">
    <property type="entry name" value="EmrE-like"/>
</dbReference>
<evidence type="ECO:0000259" key="6">
    <source>
        <dbReference type="Pfam" id="PF00892"/>
    </source>
</evidence>
<evidence type="ECO:0000256" key="1">
    <source>
        <dbReference type="ARBA" id="ARBA00004141"/>
    </source>
</evidence>
<proteinExistence type="predicted"/>
<reference evidence="7" key="1">
    <citation type="submission" date="2022-07" db="EMBL/GenBank/DDBJ databases">
        <title>Arcobacter roscoffensis sp. nov., a marine bacterium isolated from coastal seawater collected from Roscoff, France.</title>
        <authorList>
            <person name="Pascual J."/>
            <person name="Lepeaux C."/>
            <person name="Methner A."/>
            <person name="Overmann J."/>
        </authorList>
    </citation>
    <scope>NUCLEOTIDE SEQUENCE</scope>
    <source>
        <strain evidence="7">ARW1-2F2</strain>
    </source>
</reference>
<keyword evidence="3 5" id="KW-1133">Transmembrane helix</keyword>
<dbReference type="Pfam" id="PF00892">
    <property type="entry name" value="EamA"/>
    <property type="match status" value="2"/>
</dbReference>
<feature type="transmembrane region" description="Helical" evidence="5">
    <location>
        <begin position="131"/>
        <end position="148"/>
    </location>
</feature>
<evidence type="ECO:0000256" key="4">
    <source>
        <dbReference type="ARBA" id="ARBA00023136"/>
    </source>
</evidence>
<dbReference type="EMBL" id="CP100595">
    <property type="protein sequence ID" value="UTJ07257.1"/>
    <property type="molecule type" value="Genomic_DNA"/>
</dbReference>
<evidence type="ECO:0000256" key="5">
    <source>
        <dbReference type="SAM" id="Phobius"/>
    </source>
</evidence>
<dbReference type="SUPFAM" id="SSF103481">
    <property type="entry name" value="Multidrug resistance efflux transporter EmrE"/>
    <property type="match status" value="2"/>
</dbReference>
<keyword evidence="4 5" id="KW-0472">Membrane</keyword>
<keyword evidence="8" id="KW-1185">Reference proteome</keyword>
<feature type="transmembrane region" description="Helical" evidence="5">
    <location>
        <begin position="186"/>
        <end position="208"/>
    </location>
</feature>
<feature type="transmembrane region" description="Helical" evidence="5">
    <location>
        <begin position="39"/>
        <end position="58"/>
    </location>
</feature>
<evidence type="ECO:0000313" key="8">
    <source>
        <dbReference type="Proteomes" id="UP001060012"/>
    </source>
</evidence>
<feature type="transmembrane region" description="Helical" evidence="5">
    <location>
        <begin position="245"/>
        <end position="264"/>
    </location>
</feature>
<evidence type="ECO:0000313" key="7">
    <source>
        <dbReference type="EMBL" id="UTJ07257.1"/>
    </source>
</evidence>
<feature type="transmembrane region" description="Helical" evidence="5">
    <location>
        <begin position="12"/>
        <end position="33"/>
    </location>
</feature>
<feature type="domain" description="EamA" evidence="6">
    <location>
        <begin position="12"/>
        <end position="144"/>
    </location>
</feature>
<feature type="transmembrane region" description="Helical" evidence="5">
    <location>
        <begin position="102"/>
        <end position="122"/>
    </location>
</feature>
<accession>A0ABY5E6K5</accession>